<keyword evidence="6" id="KW-0896">Oogenesis</keyword>
<dbReference type="GeneTree" id="ENSGT00390000002393"/>
<keyword evidence="5 10" id="KW-0694">RNA-binding</keyword>
<feature type="region of interest" description="Disordered" evidence="11">
    <location>
        <begin position="675"/>
        <end position="721"/>
    </location>
</feature>
<dbReference type="SMART" id="SM00360">
    <property type="entry name" value="RRM"/>
    <property type="match status" value="2"/>
</dbReference>
<dbReference type="GO" id="GO:0051321">
    <property type="term" value="P:meiotic cell cycle"/>
    <property type="evidence" value="ECO:0007669"/>
    <property type="project" value="UniProtKB-KW"/>
</dbReference>
<evidence type="ECO:0000256" key="8">
    <source>
        <dbReference type="ARBA" id="ARBA00023254"/>
    </source>
</evidence>
<feature type="domain" description="HTH OST-type" evidence="13">
    <location>
        <begin position="1483"/>
        <end position="1565"/>
    </location>
</feature>
<dbReference type="Pfam" id="PF19687">
    <property type="entry name" value="MARF1_LOTUS"/>
    <property type="match status" value="1"/>
</dbReference>
<dbReference type="Gene3D" id="3.40.50.1010">
    <property type="entry name" value="5'-nuclease"/>
    <property type="match status" value="1"/>
</dbReference>
<dbReference type="GO" id="GO:0004540">
    <property type="term" value="F:RNA nuclease activity"/>
    <property type="evidence" value="ECO:0007669"/>
    <property type="project" value="InterPro"/>
</dbReference>
<dbReference type="CDD" id="cd12256">
    <property type="entry name" value="RRM2_LKAP"/>
    <property type="match status" value="1"/>
</dbReference>
<dbReference type="GO" id="GO:0010468">
    <property type="term" value="P:regulation of gene expression"/>
    <property type="evidence" value="ECO:0007669"/>
    <property type="project" value="InterPro"/>
</dbReference>
<reference evidence="14" key="2">
    <citation type="submission" date="2025-08" db="UniProtKB">
        <authorList>
            <consortium name="Ensembl"/>
        </authorList>
    </citation>
    <scope>IDENTIFICATION</scope>
</reference>
<dbReference type="PROSITE" id="PS50102">
    <property type="entry name" value="RRM"/>
    <property type="match status" value="2"/>
</dbReference>
<keyword evidence="4" id="KW-0221">Differentiation</keyword>
<feature type="domain" description="RRM" evidence="12">
    <location>
        <begin position="555"/>
        <end position="631"/>
    </location>
</feature>
<dbReference type="InterPro" id="IPR025605">
    <property type="entry name" value="OST-HTH/LOTUS_dom"/>
</dbReference>
<feature type="domain" description="RRM" evidence="12">
    <location>
        <begin position="862"/>
        <end position="941"/>
    </location>
</feature>
<dbReference type="SUPFAM" id="SSF54928">
    <property type="entry name" value="RNA-binding domain, RBD"/>
    <property type="match status" value="2"/>
</dbReference>
<evidence type="ECO:0000256" key="4">
    <source>
        <dbReference type="ARBA" id="ARBA00022782"/>
    </source>
</evidence>
<dbReference type="STRING" id="31033.ENSTRUP00000026190"/>
<proteinExistence type="predicted"/>
<dbReference type="GO" id="GO:1905762">
    <property type="term" value="F:CCR4-NOT complex binding"/>
    <property type="evidence" value="ECO:0007669"/>
    <property type="project" value="TreeGrafter"/>
</dbReference>
<dbReference type="OMA" id="TMFQVSY"/>
<dbReference type="Ensembl" id="ENSTRUT00000026297.3">
    <property type="protein sequence ID" value="ENSTRUP00000026190.3"/>
    <property type="gene ID" value="ENSTRUG00000010401.3"/>
</dbReference>
<feature type="compositionally biased region" description="Basic residues" evidence="11">
    <location>
        <begin position="685"/>
        <end position="694"/>
    </location>
</feature>
<dbReference type="InterPro" id="IPR021139">
    <property type="entry name" value="NYN"/>
</dbReference>
<keyword evidence="3" id="KW-0677">Repeat</keyword>
<evidence type="ECO:0000313" key="14">
    <source>
        <dbReference type="Ensembl" id="ENSTRUP00000026190.3"/>
    </source>
</evidence>
<dbReference type="Pfam" id="PF01936">
    <property type="entry name" value="NYN"/>
    <property type="match status" value="1"/>
</dbReference>
<dbReference type="CDD" id="cd09979">
    <property type="entry name" value="LOTUS_3_Limkain_b1"/>
    <property type="match status" value="1"/>
</dbReference>
<keyword evidence="7" id="KW-0576">Peroxisome</keyword>
<dbReference type="GeneID" id="101079468"/>
<organism evidence="14 15">
    <name type="scientific">Takifugu rubripes</name>
    <name type="common">Japanese pufferfish</name>
    <name type="synonym">Fugu rubripes</name>
    <dbReference type="NCBI Taxonomy" id="31033"/>
    <lineage>
        <taxon>Eukaryota</taxon>
        <taxon>Metazoa</taxon>
        <taxon>Chordata</taxon>
        <taxon>Craniata</taxon>
        <taxon>Vertebrata</taxon>
        <taxon>Euteleostomi</taxon>
        <taxon>Actinopterygii</taxon>
        <taxon>Neopterygii</taxon>
        <taxon>Teleostei</taxon>
        <taxon>Neoteleostei</taxon>
        <taxon>Acanthomorphata</taxon>
        <taxon>Eupercaria</taxon>
        <taxon>Tetraodontiformes</taxon>
        <taxon>Tetradontoidea</taxon>
        <taxon>Tetraodontidae</taxon>
        <taxon>Takifugu</taxon>
    </lineage>
</organism>
<evidence type="ECO:0000259" key="12">
    <source>
        <dbReference type="PROSITE" id="PS50102"/>
    </source>
</evidence>
<sequence>MMDGLGNERSMCSSKHYSWPHNHKTEASTVLWKHKVCSTSDDKISLHHTEKEKNDMANRKAVLDLKDVPPPPPHHICSSQPSQSFSLASLSLLPPCLPHAQIAQDSHHRQLISVPPPQQQEGASPKVSTCAQCDHHRRDGYGLLGAGVGRVSVEVPGSPGLHSSDSLSRSGSCSVTSSVYCKHNLSRRGEGLLDPLLSCTFKPQSVPTVATSQPVLSHPPHCCCSGPLHAHPSAPFSGGTSSTPLAPPLPCISSLSAPVHSSCLDPLTYCSCGVDCCPAARRPERETHGFSLTTTNTTAHFCFNPLHLNVERTGCLKGTHFCRECMLKPITGLPSEPDRLRPNVPITQSAPIPIPICNGCGTTSDKVVLLPSTSVGKAGRKYGSPENNGPENIPPVGVFWDIENCSVPSGRSAAVVVERIRSRFFRGHREAEFICVCDISKESKAVIQELNNCQVTVAHINATAKNAADDKLRQSLRRFAETHTAPATVVLVSSDVNFASELSDLRHRHGFRVILVHGNQTSSALLQHAHCHVPFQDITADLPPCMLVKSQPSFNLLYVRNLPVNCDKSLRNAVKHRLRRLSDNCGGKVLGISQGTAVLRFGSPEAASRACKRMENEDVYGHRISLSFSLGPRDDASPEPEPQSRGRDLPQLQTLSHADLNKDLAFAPPLSTSSFSFLPLEKPRSPRRPRRTTRPCHTTGPVPERPYSPRRGCSGPPGGNPAKIHQELSTIESKPRMVFHHPGKGNAAAAASEETSILEKLPKFELPGESLNRRRREDANPRCVTESPLEPKDRSSGQFQTCIPSAFSKLNFNLSFSPPVPSQGSWSSRSASPCMSSRSSPLLAAPRSPCPEGDLEPFSDGAEVHVANLDYRMSRKDLQQTLHNTFSRYGRVKDVELSPHTDYQLKATIQMFCLRQAISAVSGLHRYKIGGKRIQVSLVTGGSNKSLALLSTEIVGILHEAPAYCLPLMKFTEIYEKRYSRKLVVADLHKLPDVVAVREQGGSRLVCLLPGSQVQQSPLGFSYSKEGSSSTSGSPVVFEELEYHDPVCRQHYTQHFSEADFDPDSYKMPCVVMALSKLSPEVHSLLESHDGTLPMLSFAECYGVKFGPLQLGDGALEDSVPLEHLITCIPSVTIVTAQNGFKVIKWISNKPPGPNLEPWLQRCKSPVGNPQLIQFSREIIDLLKSQPSCIMPMSKFIPSYHHHFAKQCRVSDYGYSKLLELLEAVPHVLQILGLGTKRFLTLTHRAQVKRFTQDLLKLLKFQASKQVAIKDFTQAYHWCFSRNWRVMDYGVCQLMDLLTELPDTTITIVHQEMDTIISVPKRDRTVEEIERTKQFGKEVVDLLRHQPHCRMLFNKFIPTYHHHFGRQCKLSYYGFTKLMELFEAIPDILMVLECGEEKVLTLTEVEHVKALAAQLVKLLRAQKNSSLPVSQLLTEYSKTFGYGLRLQDYDASSLPALLGKLCHVVKVVDGPEGRELQLINRKSLRLLTAQMLDLLMSQEDGYVGNGLRVDVLSERYFMVHGVPLNPCEYGFLSLGELLKSLPYLVELYHKGTDNGGDEEWVRLTRLYQFARNLRALLHTYHYNQIFLSDFHGAYNKFTGSCLEPRFYGYMSTDDLLNAIPQVVWIKGHGRKRIIVLKNDMKLKGSCSVPNSPHPGEDTDSREDSPVNHETSAEGSPVDLLCGPVPSCLPSPQLRPHPVLLHHADLINFEQKSSTENNAAEDAPDPPEPPTAHTDAAGAPPETKKPLTSPGRTTRSRIKLAANFSFAADL</sequence>
<reference evidence="14" key="3">
    <citation type="submission" date="2025-09" db="UniProtKB">
        <authorList>
            <consortium name="Ensembl"/>
        </authorList>
    </citation>
    <scope>IDENTIFICATION</scope>
</reference>
<keyword evidence="15" id="KW-1185">Reference proteome</keyword>
<dbReference type="Gene3D" id="3.30.420.610">
    <property type="entry name" value="LOTUS domain-like"/>
    <property type="match status" value="6"/>
</dbReference>
<dbReference type="CDD" id="cd09981">
    <property type="entry name" value="LOTUS_5_Limkain_b1"/>
    <property type="match status" value="1"/>
</dbReference>
<dbReference type="InterPro" id="IPR012677">
    <property type="entry name" value="Nucleotide-bd_a/b_plait_sf"/>
</dbReference>
<feature type="region of interest" description="Disordered" evidence="11">
    <location>
        <begin position="1645"/>
        <end position="1677"/>
    </location>
</feature>
<protein>
    <recommendedName>
        <fullName evidence="2">Meiosis regulator and mRNA stability factor 1</fullName>
    </recommendedName>
    <alternativeName>
        <fullName evidence="9">Limkain-b1</fullName>
    </alternativeName>
</protein>
<feature type="domain" description="HTH OST-type" evidence="13">
    <location>
        <begin position="1247"/>
        <end position="1322"/>
    </location>
</feature>
<dbReference type="InterPro" id="IPR041966">
    <property type="entry name" value="LOTUS-like"/>
</dbReference>
<dbReference type="CDD" id="cd09980">
    <property type="entry name" value="LOTUS_4_Limkain_b1"/>
    <property type="match status" value="1"/>
</dbReference>
<evidence type="ECO:0000256" key="10">
    <source>
        <dbReference type="PROSITE-ProRule" id="PRU00176"/>
    </source>
</evidence>
<gene>
    <name evidence="14" type="primary">marf1</name>
</gene>
<evidence type="ECO:0000256" key="2">
    <source>
        <dbReference type="ARBA" id="ARBA00022152"/>
    </source>
</evidence>
<feature type="compositionally biased region" description="Basic and acidic residues" evidence="11">
    <location>
        <begin position="771"/>
        <end position="780"/>
    </location>
</feature>
<dbReference type="Pfam" id="PF11608">
    <property type="entry name" value="RRM_MARF1"/>
    <property type="match status" value="1"/>
</dbReference>
<evidence type="ECO:0000256" key="11">
    <source>
        <dbReference type="SAM" id="MobiDB-lite"/>
    </source>
</evidence>
<evidence type="ECO:0000313" key="15">
    <source>
        <dbReference type="Proteomes" id="UP000005226"/>
    </source>
</evidence>
<evidence type="ECO:0000256" key="9">
    <source>
        <dbReference type="ARBA" id="ARBA00030116"/>
    </source>
</evidence>
<dbReference type="GO" id="GO:0048477">
    <property type="term" value="P:oogenesis"/>
    <property type="evidence" value="ECO:0007669"/>
    <property type="project" value="UniProtKB-KW"/>
</dbReference>
<feature type="domain" description="HTH OST-type" evidence="13">
    <location>
        <begin position="1331"/>
        <end position="1406"/>
    </location>
</feature>
<name>H2TND4_TAKRU</name>
<comment type="subcellular location">
    <subcellularLocation>
        <location evidence="1">Peroxisome</location>
    </subcellularLocation>
</comment>
<evidence type="ECO:0000256" key="6">
    <source>
        <dbReference type="ARBA" id="ARBA00022943"/>
    </source>
</evidence>
<dbReference type="Pfam" id="PF12872">
    <property type="entry name" value="OST-HTH"/>
    <property type="match status" value="5"/>
</dbReference>
<dbReference type="CDD" id="cd10910">
    <property type="entry name" value="PIN_limkain_b1_N_like"/>
    <property type="match status" value="1"/>
</dbReference>
<evidence type="ECO:0000259" key="13">
    <source>
        <dbReference type="PROSITE" id="PS51644"/>
    </source>
</evidence>
<feature type="region of interest" description="Disordered" evidence="11">
    <location>
        <begin position="768"/>
        <end position="798"/>
    </location>
</feature>
<dbReference type="RefSeq" id="XP_029707349.1">
    <property type="nucleotide sequence ID" value="XM_029851489.1"/>
</dbReference>
<dbReference type="FunFam" id="3.30.420.610:FF:000001">
    <property type="entry name" value="Meiosis regulator and mRNA stability factor 1"/>
    <property type="match status" value="2"/>
</dbReference>
<feature type="domain" description="HTH OST-type" evidence="13">
    <location>
        <begin position="1171"/>
        <end position="1245"/>
    </location>
</feature>
<reference evidence="14 15" key="1">
    <citation type="journal article" date="2011" name="Genome Biol. Evol.">
        <title>Integration of the genetic map and genome assembly of fugu facilitates insights into distinct features of genome evolution in teleosts and mammals.</title>
        <authorList>
            <person name="Kai W."/>
            <person name="Kikuchi K."/>
            <person name="Tohari S."/>
            <person name="Chew A.K."/>
            <person name="Tay A."/>
            <person name="Fujiwara A."/>
            <person name="Hosoya S."/>
            <person name="Suetake H."/>
            <person name="Naruse K."/>
            <person name="Brenner S."/>
            <person name="Suzuki Y."/>
            <person name="Venkatesh B."/>
        </authorList>
    </citation>
    <scope>NUCLEOTIDE SEQUENCE [LARGE SCALE GENOMIC DNA]</scope>
</reference>
<dbReference type="InterPro" id="IPR045602">
    <property type="entry name" value="MARF1_LOTUS"/>
</dbReference>
<keyword evidence="8" id="KW-0469">Meiosis</keyword>
<feature type="domain" description="HTH OST-type" evidence="13">
    <location>
        <begin position="1566"/>
        <end position="1639"/>
    </location>
</feature>
<dbReference type="Gene3D" id="3.30.70.330">
    <property type="match status" value="2"/>
</dbReference>
<dbReference type="RefSeq" id="XP_029707348.1">
    <property type="nucleotide sequence ID" value="XM_029851488.1"/>
</dbReference>
<feature type="compositionally biased region" description="Basic and acidic residues" evidence="11">
    <location>
        <begin position="632"/>
        <end position="648"/>
    </location>
</feature>
<dbReference type="InterPro" id="IPR034191">
    <property type="entry name" value="MARF1_RRM2"/>
</dbReference>
<dbReference type="InterPro" id="IPR035979">
    <property type="entry name" value="RBD_domain_sf"/>
</dbReference>
<dbReference type="GO" id="GO:0005777">
    <property type="term" value="C:peroxisome"/>
    <property type="evidence" value="ECO:0007669"/>
    <property type="project" value="UniProtKB-SubCell"/>
</dbReference>
<dbReference type="InterPro" id="IPR034189">
    <property type="entry name" value="MARF1_RRM1"/>
</dbReference>
<feature type="region of interest" description="Disordered" evidence="11">
    <location>
        <begin position="1713"/>
        <end position="1755"/>
    </location>
</feature>
<feature type="region of interest" description="Disordered" evidence="11">
    <location>
        <begin position="627"/>
        <end position="648"/>
    </location>
</feature>
<evidence type="ECO:0000256" key="7">
    <source>
        <dbReference type="ARBA" id="ARBA00023140"/>
    </source>
</evidence>
<evidence type="ECO:0000256" key="1">
    <source>
        <dbReference type="ARBA" id="ARBA00004275"/>
    </source>
</evidence>
<dbReference type="InterPro" id="IPR024768">
    <property type="entry name" value="Marf1"/>
</dbReference>
<dbReference type="PANTHER" id="PTHR14379">
    <property type="entry name" value="LIMKAIN B LKAP"/>
    <property type="match status" value="1"/>
</dbReference>
<evidence type="ECO:0000256" key="5">
    <source>
        <dbReference type="ARBA" id="ARBA00022884"/>
    </source>
</evidence>
<feature type="compositionally biased region" description="Basic and acidic residues" evidence="11">
    <location>
        <begin position="1654"/>
        <end position="1666"/>
    </location>
</feature>
<dbReference type="InterPro" id="IPR000504">
    <property type="entry name" value="RRM_dom"/>
</dbReference>
<dbReference type="OrthoDB" id="549353at2759"/>
<dbReference type="InParanoid" id="H2TND4"/>
<dbReference type="PANTHER" id="PTHR14379:SF3">
    <property type="entry name" value="MEIOSIS REGULATOR AND MRNA STABILITY FACTOR 1"/>
    <property type="match status" value="1"/>
</dbReference>
<dbReference type="PROSITE" id="PS51644">
    <property type="entry name" value="HTH_OST"/>
    <property type="match status" value="6"/>
</dbReference>
<dbReference type="GO" id="GO:0003723">
    <property type="term" value="F:RNA binding"/>
    <property type="evidence" value="ECO:0007669"/>
    <property type="project" value="UniProtKB-UniRule"/>
</dbReference>
<evidence type="ECO:0000256" key="3">
    <source>
        <dbReference type="ARBA" id="ARBA00022737"/>
    </source>
</evidence>
<dbReference type="Proteomes" id="UP000005226">
    <property type="component" value="Chromosome 17"/>
</dbReference>
<accession>H2TND4</accession>
<feature type="domain" description="HTH OST-type" evidence="13">
    <location>
        <begin position="1407"/>
        <end position="1482"/>
    </location>
</feature>